<evidence type="ECO:0000313" key="4">
    <source>
        <dbReference type="Proteomes" id="UP000293583"/>
    </source>
</evidence>
<dbReference type="RefSeq" id="WP_130922445.1">
    <property type="nucleotide sequence ID" value="NZ_JAANOM010000002.1"/>
</dbReference>
<proteinExistence type="predicted"/>
<dbReference type="InterPro" id="IPR013766">
    <property type="entry name" value="Thioredoxin_domain"/>
</dbReference>
<feature type="domain" description="Thioredoxin" evidence="2">
    <location>
        <begin position="304"/>
        <end position="449"/>
    </location>
</feature>
<comment type="caution">
    <text evidence="3">The sequence shown here is derived from an EMBL/GenBank/DDBJ whole genome shotgun (WGS) entry which is preliminary data.</text>
</comment>
<keyword evidence="1" id="KW-0732">Signal</keyword>
<dbReference type="OrthoDB" id="6399635at2"/>
<organism evidence="3 4">
    <name type="scientific">Aquirufa antheringensis</name>
    <dbReference type="NCBI Taxonomy" id="2516559"/>
    <lineage>
        <taxon>Bacteria</taxon>
        <taxon>Pseudomonadati</taxon>
        <taxon>Bacteroidota</taxon>
        <taxon>Cytophagia</taxon>
        <taxon>Cytophagales</taxon>
        <taxon>Flectobacillaceae</taxon>
        <taxon>Aquirufa</taxon>
    </lineage>
</organism>
<feature type="signal peptide" evidence="1">
    <location>
        <begin position="1"/>
        <end position="17"/>
    </location>
</feature>
<feature type="chain" id="PRO_5020184643" description="Thioredoxin domain-containing protein" evidence="1">
    <location>
        <begin position="18"/>
        <end position="455"/>
    </location>
</feature>
<accession>A0A4Q9BG71</accession>
<dbReference type="PROSITE" id="PS51352">
    <property type="entry name" value="THIOREDOXIN_2"/>
    <property type="match status" value="1"/>
</dbReference>
<reference evidence="3 4" key="1">
    <citation type="submission" date="2019-02" db="EMBL/GenBank/DDBJ databases">
        <title>Genome of a new Bacteroidetes strain.</title>
        <authorList>
            <person name="Pitt A."/>
        </authorList>
    </citation>
    <scope>NUCLEOTIDE SEQUENCE [LARGE SCALE GENOMIC DNA]</scope>
    <source>
        <strain evidence="3 4">103A-SOEBACH</strain>
    </source>
</reference>
<dbReference type="SUPFAM" id="SSF52833">
    <property type="entry name" value="Thioredoxin-like"/>
    <property type="match status" value="1"/>
</dbReference>
<dbReference type="Proteomes" id="UP000293583">
    <property type="component" value="Unassembled WGS sequence"/>
</dbReference>
<evidence type="ECO:0000313" key="3">
    <source>
        <dbReference type="EMBL" id="TBH75269.1"/>
    </source>
</evidence>
<dbReference type="InterPro" id="IPR036249">
    <property type="entry name" value="Thioredoxin-like_sf"/>
</dbReference>
<dbReference type="Gene3D" id="3.40.30.10">
    <property type="entry name" value="Glutaredoxin"/>
    <property type="match status" value="1"/>
</dbReference>
<dbReference type="EMBL" id="SEWY01000001">
    <property type="protein sequence ID" value="TBH75269.1"/>
    <property type="molecule type" value="Genomic_DNA"/>
</dbReference>
<keyword evidence="4" id="KW-1185">Reference proteome</keyword>
<name>A0A4Q9BG71_9BACT</name>
<dbReference type="AlphaFoldDB" id="A0A4Q9BG71"/>
<protein>
    <recommendedName>
        <fullName evidence="2">Thioredoxin domain-containing protein</fullName>
    </recommendedName>
</protein>
<sequence length="455" mass="51201">MNRFFALLLFIPLFTQAQFKITVSRTKDPVYFRGTLFDEKNYLAKDTVRGTLLTSKTPIKGGIYYLQFAPSKERIYFNIENNDKFALTFSGPAYVASAHSSDPKNEVFLNYQRLEKSFSVIDSLYQVEIARGRKFKFAEKAAFFQSKTAALVAFRKKALATLPPSSTLALYFKSLNTLDESVPSRTDYAARSKFFSRIPFSDGKLLFTPVFRSLLVEYLSYYPLQADSIRVGVEKAMSKIDCGAKSYPFVFDYFSSVMKNRNIVGNTEGYAWFLTKYGVGNACGAFTAAQKKAFKEEAEKLSALKSNAVAANIVLKDTAGATQDLHKFASENDYTLLMFYAPTCDHCQKEVPEIDSTTSVISRIMNLKIGRFAVCNDPGVSRAVWLDFISKYRVNTNVLHVDLPANSPLRSTYDAFSNPTFYLLNRKGEIVAKKISPTTLRKYFAGLQSSRPNVP</sequence>
<gene>
    <name evidence="3" type="ORF">EWU20_01460</name>
</gene>
<evidence type="ECO:0000256" key="1">
    <source>
        <dbReference type="SAM" id="SignalP"/>
    </source>
</evidence>
<evidence type="ECO:0000259" key="2">
    <source>
        <dbReference type="PROSITE" id="PS51352"/>
    </source>
</evidence>